<feature type="non-terminal residue" evidence="1">
    <location>
        <position position="96"/>
    </location>
</feature>
<evidence type="ECO:0000313" key="2">
    <source>
        <dbReference type="Proteomes" id="UP000281553"/>
    </source>
</evidence>
<organism evidence="1 2">
    <name type="scientific">Dibothriocephalus latus</name>
    <name type="common">Fish tapeworm</name>
    <name type="synonym">Diphyllobothrium latum</name>
    <dbReference type="NCBI Taxonomy" id="60516"/>
    <lineage>
        <taxon>Eukaryota</taxon>
        <taxon>Metazoa</taxon>
        <taxon>Spiralia</taxon>
        <taxon>Lophotrochozoa</taxon>
        <taxon>Platyhelminthes</taxon>
        <taxon>Cestoda</taxon>
        <taxon>Eucestoda</taxon>
        <taxon>Diphyllobothriidea</taxon>
        <taxon>Diphyllobothriidae</taxon>
        <taxon>Dibothriocephalus</taxon>
    </lineage>
</organism>
<sequence length="96" mass="10417">MRATVADPQRSSSAMAQLLCQTHFLFCPITNSTLSYVPPLTSRLFQPPPPPPVIMTLPVKLKPSLGAIEVLLITYQSVALQAWPQVPGGLQEPPLL</sequence>
<gene>
    <name evidence="1" type="ORF">DILT_LOCUS19280</name>
</gene>
<accession>A0A3P7NM87</accession>
<dbReference type="Proteomes" id="UP000281553">
    <property type="component" value="Unassembled WGS sequence"/>
</dbReference>
<dbReference type="AlphaFoldDB" id="A0A3P7NM87"/>
<protein>
    <submittedName>
        <fullName evidence="1">Uncharacterized protein</fullName>
    </submittedName>
</protein>
<name>A0A3P7NM87_DIBLA</name>
<keyword evidence="2" id="KW-1185">Reference proteome</keyword>
<proteinExistence type="predicted"/>
<reference evidence="1 2" key="1">
    <citation type="submission" date="2018-11" db="EMBL/GenBank/DDBJ databases">
        <authorList>
            <consortium name="Pathogen Informatics"/>
        </authorList>
    </citation>
    <scope>NUCLEOTIDE SEQUENCE [LARGE SCALE GENOMIC DNA]</scope>
</reference>
<dbReference type="EMBL" id="UYRU01110472">
    <property type="protein sequence ID" value="VDN44174.1"/>
    <property type="molecule type" value="Genomic_DNA"/>
</dbReference>
<evidence type="ECO:0000313" key="1">
    <source>
        <dbReference type="EMBL" id="VDN44174.1"/>
    </source>
</evidence>